<evidence type="ECO:0000313" key="5">
    <source>
        <dbReference type="Proteomes" id="UP000676325"/>
    </source>
</evidence>
<organism evidence="4 5">
    <name type="scientific">Actinospica acidithermotolerans</name>
    <dbReference type="NCBI Taxonomy" id="2828514"/>
    <lineage>
        <taxon>Bacteria</taxon>
        <taxon>Bacillati</taxon>
        <taxon>Actinomycetota</taxon>
        <taxon>Actinomycetes</taxon>
        <taxon>Catenulisporales</taxon>
        <taxon>Actinospicaceae</taxon>
        <taxon>Actinospica</taxon>
    </lineage>
</organism>
<gene>
    <name evidence="4" type="ORF">KDK95_21810</name>
</gene>
<proteinExistence type="predicted"/>
<dbReference type="Pfam" id="PF11611">
    <property type="entry name" value="DUF4352"/>
    <property type="match status" value="1"/>
</dbReference>
<dbReference type="AlphaFoldDB" id="A0A941ECV2"/>
<comment type="caution">
    <text evidence="4">The sequence shown here is derived from an EMBL/GenBank/DDBJ whole genome shotgun (WGS) entry which is preliminary data.</text>
</comment>
<accession>A0A941ECV2</accession>
<evidence type="ECO:0000313" key="4">
    <source>
        <dbReference type="EMBL" id="MBR7828962.1"/>
    </source>
</evidence>
<name>A0A941ECV2_9ACTN</name>
<keyword evidence="1" id="KW-0732">Signal</keyword>
<evidence type="ECO:0000259" key="3">
    <source>
        <dbReference type="Pfam" id="PF11611"/>
    </source>
</evidence>
<dbReference type="InterPro" id="IPR029050">
    <property type="entry name" value="Immunoprotect_excell_Ig-like"/>
</dbReference>
<keyword evidence="5" id="KW-1185">Reference proteome</keyword>
<feature type="domain" description="DUF4352" evidence="3">
    <location>
        <begin position="58"/>
        <end position="166"/>
    </location>
</feature>
<reference evidence="4" key="1">
    <citation type="submission" date="2021-04" db="EMBL/GenBank/DDBJ databases">
        <title>Genome based classification of Actinospica acidithermotolerans sp. nov., an actinobacterium isolated from an Indonesian hot spring.</title>
        <authorList>
            <person name="Kusuma A.B."/>
            <person name="Putra K.E."/>
            <person name="Nafisah S."/>
            <person name="Loh J."/>
            <person name="Nouioui I."/>
            <person name="Goodfellow M."/>
        </authorList>
    </citation>
    <scope>NUCLEOTIDE SEQUENCE</scope>
    <source>
        <strain evidence="4">MGRD01-02</strain>
    </source>
</reference>
<dbReference type="Proteomes" id="UP000676325">
    <property type="component" value="Unassembled WGS sequence"/>
</dbReference>
<dbReference type="InterPro" id="IPR029051">
    <property type="entry name" value="DUF4352"/>
</dbReference>
<evidence type="ECO:0000256" key="1">
    <source>
        <dbReference type="ARBA" id="ARBA00022729"/>
    </source>
</evidence>
<evidence type="ECO:0000256" key="2">
    <source>
        <dbReference type="SAM" id="MobiDB-lite"/>
    </source>
</evidence>
<protein>
    <submittedName>
        <fullName evidence="4">DUF4352 domain-containing protein</fullName>
    </submittedName>
</protein>
<dbReference type="EMBL" id="JAGSOH010000071">
    <property type="protein sequence ID" value="MBR7828962.1"/>
    <property type="molecule type" value="Genomic_DNA"/>
</dbReference>
<feature type="region of interest" description="Disordered" evidence="2">
    <location>
        <begin position="17"/>
        <end position="41"/>
    </location>
</feature>
<dbReference type="RefSeq" id="WP_212520097.1">
    <property type="nucleotide sequence ID" value="NZ_JAGSOH010000071.1"/>
</dbReference>
<sequence>MLPLLFVAGCSSAGTISTTPATHQATTSAAPTTAAAPTSSAATTAGVGDTIDLNGQTSGDELAVTVVKVVDPDSSNDGFSSPPAGDHYVSVQFQLVNIGTGAYQDDPFVDITAKDAAGQSMQQDIVTSTTAGAQLDSSTNLAPGDKALGFETFDVPNGDKITQVQYALNGGLYGNSGEWNIS</sequence>
<dbReference type="Gene3D" id="2.60.40.1240">
    <property type="match status" value="1"/>
</dbReference>